<dbReference type="EMBL" id="JABEZU010000001">
    <property type="protein sequence ID" value="NOV95864.1"/>
    <property type="molecule type" value="Genomic_DNA"/>
</dbReference>
<dbReference type="RefSeq" id="WP_171782127.1">
    <property type="nucleotide sequence ID" value="NZ_BAAAML010000002.1"/>
</dbReference>
<keyword evidence="3" id="KW-1185">Reference proteome</keyword>
<evidence type="ECO:0000313" key="3">
    <source>
        <dbReference type="Proteomes" id="UP000757540"/>
    </source>
</evidence>
<proteinExistence type="predicted"/>
<evidence type="ECO:0000256" key="1">
    <source>
        <dbReference type="SAM" id="Phobius"/>
    </source>
</evidence>
<gene>
    <name evidence="2" type="ORF">HDG69_000417</name>
</gene>
<keyword evidence="1" id="KW-0812">Transmembrane</keyword>
<feature type="transmembrane region" description="Helical" evidence="1">
    <location>
        <begin position="30"/>
        <end position="48"/>
    </location>
</feature>
<organism evidence="2 3">
    <name type="scientific">Isoptericola halotolerans</name>
    <dbReference type="NCBI Taxonomy" id="300560"/>
    <lineage>
        <taxon>Bacteria</taxon>
        <taxon>Bacillati</taxon>
        <taxon>Actinomycetota</taxon>
        <taxon>Actinomycetes</taxon>
        <taxon>Micrococcales</taxon>
        <taxon>Promicromonosporaceae</taxon>
        <taxon>Isoptericola</taxon>
    </lineage>
</organism>
<comment type="caution">
    <text evidence="2">The sequence shown here is derived from an EMBL/GenBank/DDBJ whole genome shotgun (WGS) entry which is preliminary data.</text>
</comment>
<keyword evidence="1" id="KW-0472">Membrane</keyword>
<sequence>MQRVVLAGAVVALCGGLLLGSAIALGGPVLTILAAALGAGGVVGVVLLTPPPRAPAHPATTTLGLPLRESAADVAESAEGGAVLAYPRADEAGAVVGTPAPVAA</sequence>
<name>A0ABX1ZZ27_9MICO</name>
<evidence type="ECO:0000313" key="2">
    <source>
        <dbReference type="EMBL" id="NOV95864.1"/>
    </source>
</evidence>
<accession>A0ABX1ZZ27</accession>
<keyword evidence="1" id="KW-1133">Transmembrane helix</keyword>
<dbReference type="Proteomes" id="UP000757540">
    <property type="component" value="Unassembled WGS sequence"/>
</dbReference>
<reference evidence="2 3" key="1">
    <citation type="submission" date="2020-05" db="EMBL/GenBank/DDBJ databases">
        <title>Genomic Encyclopedia of Type Strains, Phase III (KMG-III): the genomes of soil and plant-associated and newly described type strains.</title>
        <authorList>
            <person name="Whitman W."/>
        </authorList>
    </citation>
    <scope>NUCLEOTIDE SEQUENCE [LARGE SCALE GENOMIC DNA]</scope>
    <source>
        <strain evidence="2 3">KCTC 19046</strain>
    </source>
</reference>
<protein>
    <submittedName>
        <fullName evidence="2">Uncharacterized protein</fullName>
    </submittedName>
</protein>